<dbReference type="AlphaFoldDB" id="A0A437M498"/>
<reference evidence="8 9" key="1">
    <citation type="submission" date="2019-01" db="EMBL/GenBank/DDBJ databases">
        <authorList>
            <person name="Chen W.-M."/>
        </authorList>
    </citation>
    <scope>NUCLEOTIDE SEQUENCE [LARGE SCALE GENOMIC DNA]</scope>
    <source>
        <strain evidence="8 9">CCP-7</strain>
    </source>
</reference>
<dbReference type="OrthoDB" id="9816309at2"/>
<feature type="binding site" evidence="6">
    <location>
        <begin position="229"/>
        <end position="230"/>
    </location>
    <ligand>
        <name>S-adenosyl-L-methionine</name>
        <dbReference type="ChEBI" id="CHEBI:59789"/>
    </ligand>
</feature>
<dbReference type="Proteomes" id="UP000282971">
    <property type="component" value="Unassembled WGS sequence"/>
</dbReference>
<gene>
    <name evidence="8" type="ORF">EOD43_00770</name>
</gene>
<comment type="catalytic activity">
    <reaction evidence="1 5">
        <text>L-glutamyl-[protein] + S-adenosyl-L-methionine = [protein]-L-glutamate 5-O-methyl ester + S-adenosyl-L-homocysteine</text>
        <dbReference type="Rhea" id="RHEA:24452"/>
        <dbReference type="Rhea" id="RHEA-COMP:10208"/>
        <dbReference type="Rhea" id="RHEA-COMP:10311"/>
        <dbReference type="ChEBI" id="CHEBI:29973"/>
        <dbReference type="ChEBI" id="CHEBI:57856"/>
        <dbReference type="ChEBI" id="CHEBI:59789"/>
        <dbReference type="ChEBI" id="CHEBI:82795"/>
        <dbReference type="EC" id="2.1.1.80"/>
    </reaction>
</comment>
<dbReference type="RefSeq" id="WP_127740160.1">
    <property type="nucleotide sequence ID" value="NZ_SACN01000001.1"/>
</dbReference>
<evidence type="ECO:0000313" key="9">
    <source>
        <dbReference type="Proteomes" id="UP000282971"/>
    </source>
</evidence>
<feature type="domain" description="CheR-type methyltransferase" evidence="7">
    <location>
        <begin position="9"/>
        <end position="286"/>
    </location>
</feature>
<dbReference type="PIRSF" id="PIRSF000410">
    <property type="entry name" value="CheR"/>
    <property type="match status" value="1"/>
</dbReference>
<feature type="binding site" evidence="6">
    <location>
        <position position="128"/>
    </location>
    <ligand>
        <name>S-adenosyl-L-methionine</name>
        <dbReference type="ChEBI" id="CHEBI:59789"/>
    </ligand>
</feature>
<dbReference type="PROSITE" id="PS50123">
    <property type="entry name" value="CHER"/>
    <property type="match status" value="1"/>
</dbReference>
<feature type="binding site" evidence="6">
    <location>
        <position position="158"/>
    </location>
    <ligand>
        <name>S-adenosyl-L-methionine</name>
        <dbReference type="ChEBI" id="CHEBI:59789"/>
    </ligand>
</feature>
<dbReference type="InterPro" id="IPR022642">
    <property type="entry name" value="CheR_C"/>
</dbReference>
<dbReference type="GO" id="GO:0032259">
    <property type="term" value="P:methylation"/>
    <property type="evidence" value="ECO:0007669"/>
    <property type="project" value="UniProtKB-KW"/>
</dbReference>
<dbReference type="InterPro" id="IPR000780">
    <property type="entry name" value="CheR_MeTrfase"/>
</dbReference>
<accession>A0A437M498</accession>
<dbReference type="EC" id="2.1.1.80" evidence="5"/>
<dbReference type="PANTHER" id="PTHR24422:SF19">
    <property type="entry name" value="CHEMOTAXIS PROTEIN METHYLTRANSFERASE"/>
    <property type="match status" value="1"/>
</dbReference>
<dbReference type="InterPro" id="IPR036804">
    <property type="entry name" value="CheR_N_sf"/>
</dbReference>
<evidence type="ECO:0000256" key="5">
    <source>
        <dbReference type="PIRNR" id="PIRNR000410"/>
    </source>
</evidence>
<dbReference type="SUPFAM" id="SSF53335">
    <property type="entry name" value="S-adenosyl-L-methionine-dependent methyltransferases"/>
    <property type="match status" value="1"/>
</dbReference>
<dbReference type="PRINTS" id="PR00996">
    <property type="entry name" value="CHERMTFRASE"/>
</dbReference>
<dbReference type="Pfam" id="PF03705">
    <property type="entry name" value="CheR_N"/>
    <property type="match status" value="1"/>
</dbReference>
<dbReference type="EMBL" id="SACN01000001">
    <property type="protein sequence ID" value="RVT92499.1"/>
    <property type="molecule type" value="Genomic_DNA"/>
</dbReference>
<keyword evidence="9" id="KW-1185">Reference proteome</keyword>
<dbReference type="InterPro" id="IPR022641">
    <property type="entry name" value="CheR_N"/>
</dbReference>
<evidence type="ECO:0000256" key="2">
    <source>
        <dbReference type="ARBA" id="ARBA00022603"/>
    </source>
</evidence>
<evidence type="ECO:0000256" key="1">
    <source>
        <dbReference type="ARBA" id="ARBA00001541"/>
    </source>
</evidence>
<feature type="binding site" evidence="6">
    <location>
        <position position="84"/>
    </location>
    <ligand>
        <name>S-adenosyl-L-methionine</name>
        <dbReference type="ChEBI" id="CHEBI:59789"/>
    </ligand>
</feature>
<dbReference type="GO" id="GO:0008983">
    <property type="term" value="F:protein-glutamate O-methyltransferase activity"/>
    <property type="evidence" value="ECO:0007669"/>
    <property type="project" value="UniProtKB-EC"/>
</dbReference>
<dbReference type="Pfam" id="PF01739">
    <property type="entry name" value="CheR"/>
    <property type="match status" value="1"/>
</dbReference>
<dbReference type="InterPro" id="IPR029063">
    <property type="entry name" value="SAM-dependent_MTases_sf"/>
</dbReference>
<name>A0A437M498_9SPHN</name>
<feature type="binding site" evidence="6">
    <location>
        <position position="86"/>
    </location>
    <ligand>
        <name>S-adenosyl-L-methionine</name>
        <dbReference type="ChEBI" id="CHEBI:59789"/>
    </ligand>
</feature>
<dbReference type="PANTHER" id="PTHR24422">
    <property type="entry name" value="CHEMOTAXIS PROTEIN METHYLTRANSFERASE"/>
    <property type="match status" value="1"/>
</dbReference>
<keyword evidence="3 5" id="KW-0808">Transferase</keyword>
<protein>
    <recommendedName>
        <fullName evidence="5">Chemotaxis protein methyltransferase</fullName>
        <ecNumber evidence="5">2.1.1.80</ecNumber>
    </recommendedName>
</protein>
<dbReference type="SUPFAM" id="SSF47757">
    <property type="entry name" value="Chemotaxis receptor methyltransferase CheR, N-terminal domain"/>
    <property type="match status" value="1"/>
</dbReference>
<dbReference type="SMART" id="SM00138">
    <property type="entry name" value="MeTrc"/>
    <property type="match status" value="1"/>
</dbReference>
<keyword evidence="4 5" id="KW-0949">S-adenosyl-L-methionine</keyword>
<proteinExistence type="predicted"/>
<keyword evidence="2 5" id="KW-0489">Methyltransferase</keyword>
<dbReference type="InterPro" id="IPR050903">
    <property type="entry name" value="Bact_Chemotaxis_MeTrfase"/>
</dbReference>
<evidence type="ECO:0000256" key="3">
    <source>
        <dbReference type="ARBA" id="ARBA00022679"/>
    </source>
</evidence>
<comment type="caution">
    <text evidence="8">The sequence shown here is derived from an EMBL/GenBank/DDBJ whole genome shotgun (WGS) entry which is preliminary data.</text>
</comment>
<evidence type="ECO:0000259" key="7">
    <source>
        <dbReference type="PROSITE" id="PS50123"/>
    </source>
</evidence>
<sequence length="286" mass="32482">MNDMTPRPFDGREYPYTPRDFAAVSAMVHAHSGICLPQTKTMLVYSRLVKLVRERGLRDFATYIDLIRRDPAERQRAIEAMTTNHTKFFREDHHFHQFEREVRPLLIDRLDAGGRVRMWCAAASTGEEPYSLAMSLLGVDRAEGRVIAGGDVAILGTDLSGAVLDVARRGLYPAALAQDIPDDLRRTWTRVSGGTMAVAPMLRDMVRYRRLNLLNAWPMRGRFDVIFCRNVMIYFDEPTRERLVARLVDQLAPGGYLYIGHSERIGGEAARRLRAIGQTVYRKDAA</sequence>
<comment type="function">
    <text evidence="5">Methylation of the membrane-bound methyl-accepting chemotaxis proteins (MCP) to form gamma-glutamyl methyl ester residues in MCP.</text>
</comment>
<dbReference type="InterPro" id="IPR026024">
    <property type="entry name" value="Chemotaxis_MeTrfase_CheR"/>
</dbReference>
<evidence type="ECO:0000256" key="4">
    <source>
        <dbReference type="ARBA" id="ARBA00022691"/>
    </source>
</evidence>
<organism evidence="8 9">
    <name type="scientific">Sphingomonas crocodyli</name>
    <dbReference type="NCBI Taxonomy" id="1979270"/>
    <lineage>
        <taxon>Bacteria</taxon>
        <taxon>Pseudomonadati</taxon>
        <taxon>Pseudomonadota</taxon>
        <taxon>Alphaproteobacteria</taxon>
        <taxon>Sphingomonadales</taxon>
        <taxon>Sphingomonadaceae</taxon>
        <taxon>Sphingomonas</taxon>
    </lineage>
</organism>
<evidence type="ECO:0000256" key="6">
    <source>
        <dbReference type="PIRSR" id="PIRSR000410-1"/>
    </source>
</evidence>
<dbReference type="Gene3D" id="3.40.50.150">
    <property type="entry name" value="Vaccinia Virus protein VP39"/>
    <property type="match status" value="1"/>
</dbReference>
<feature type="binding site" evidence="6">
    <location>
        <position position="90"/>
    </location>
    <ligand>
        <name>S-adenosyl-L-methionine</name>
        <dbReference type="ChEBI" id="CHEBI:59789"/>
    </ligand>
</feature>
<dbReference type="Gene3D" id="1.10.155.10">
    <property type="entry name" value="Chemotaxis receptor methyltransferase CheR, N-terminal domain"/>
    <property type="match status" value="1"/>
</dbReference>
<evidence type="ECO:0000313" key="8">
    <source>
        <dbReference type="EMBL" id="RVT92499.1"/>
    </source>
</evidence>
<feature type="binding site" evidence="6">
    <location>
        <begin position="212"/>
        <end position="213"/>
    </location>
    <ligand>
        <name>S-adenosyl-L-methionine</name>
        <dbReference type="ChEBI" id="CHEBI:59789"/>
    </ligand>
</feature>